<name>A0A7H1NQP9_9PROT</name>
<accession>A0A7H1NQP9</accession>
<sequence>MSRRHRAVKREILPDLKFGDVVSYGTLTILFPAQNKGRLQDFYD</sequence>
<evidence type="ECO:0000313" key="2">
    <source>
        <dbReference type="Proteomes" id="UP000516349"/>
    </source>
</evidence>
<evidence type="ECO:0000313" key="1">
    <source>
        <dbReference type="EMBL" id="QNT78109.1"/>
    </source>
</evidence>
<gene>
    <name evidence="1" type="ORF">JGUZn3_08770</name>
</gene>
<dbReference type="KEGG" id="ebla:JGUZn3_08770"/>
<protein>
    <submittedName>
        <fullName evidence="1">Uncharacterized protein</fullName>
    </submittedName>
</protein>
<keyword evidence="2" id="KW-1185">Reference proteome</keyword>
<organism evidence="1 2">
    <name type="scientific">Entomobacter blattae</name>
    <dbReference type="NCBI Taxonomy" id="2762277"/>
    <lineage>
        <taxon>Bacteria</taxon>
        <taxon>Pseudomonadati</taxon>
        <taxon>Pseudomonadota</taxon>
        <taxon>Alphaproteobacteria</taxon>
        <taxon>Acetobacterales</taxon>
        <taxon>Acetobacteraceae</taxon>
        <taxon>Entomobacter</taxon>
    </lineage>
</organism>
<proteinExistence type="predicted"/>
<reference evidence="1 2" key="1">
    <citation type="submission" date="2020-08" db="EMBL/GenBank/DDBJ databases">
        <title>Complete genome sequence of Entomobacter blattae G55GP.</title>
        <authorList>
            <person name="Poehlein A."/>
            <person name="Guzman J."/>
            <person name="Daniel R."/>
            <person name="Vilcinskas A."/>
        </authorList>
    </citation>
    <scope>NUCLEOTIDE SEQUENCE [LARGE SCALE GENOMIC DNA]</scope>
    <source>
        <strain evidence="1 2">G55GP</strain>
    </source>
</reference>
<dbReference type="Proteomes" id="UP000516349">
    <property type="component" value="Chromosome"/>
</dbReference>
<dbReference type="AlphaFoldDB" id="A0A7H1NQP9"/>
<dbReference type="EMBL" id="CP060244">
    <property type="protein sequence ID" value="QNT78109.1"/>
    <property type="molecule type" value="Genomic_DNA"/>
</dbReference>